<dbReference type="Proteomes" id="UP000008810">
    <property type="component" value="Chromosome 1"/>
</dbReference>
<evidence type="ECO:0000313" key="4">
    <source>
        <dbReference type="Proteomes" id="UP000008810"/>
    </source>
</evidence>
<reference evidence="3" key="3">
    <citation type="submission" date="2018-08" db="UniProtKB">
        <authorList>
            <consortium name="EnsemblPlants"/>
        </authorList>
    </citation>
    <scope>IDENTIFICATION</scope>
    <source>
        <strain evidence="3">cv. Bd21</strain>
    </source>
</reference>
<dbReference type="Gramene" id="KQK16800">
    <property type="protein sequence ID" value="KQK16800"/>
    <property type="gene ID" value="BRADI_1g30690v3"/>
</dbReference>
<evidence type="ECO:0000313" key="3">
    <source>
        <dbReference type="EnsemblPlants" id="KQK16800"/>
    </source>
</evidence>
<reference evidence="2" key="2">
    <citation type="submission" date="2017-06" db="EMBL/GenBank/DDBJ databases">
        <title>WGS assembly of Brachypodium distachyon.</title>
        <authorList>
            <consortium name="The International Brachypodium Initiative"/>
            <person name="Lucas S."/>
            <person name="Harmon-Smith M."/>
            <person name="Lail K."/>
            <person name="Tice H."/>
            <person name="Grimwood J."/>
            <person name="Bruce D."/>
            <person name="Barry K."/>
            <person name="Shu S."/>
            <person name="Lindquist E."/>
            <person name="Wang M."/>
            <person name="Pitluck S."/>
            <person name="Vogel J.P."/>
            <person name="Garvin D.F."/>
            <person name="Mockler T.C."/>
            <person name="Schmutz J."/>
            <person name="Rokhsar D."/>
            <person name="Bevan M.W."/>
        </authorList>
    </citation>
    <scope>NUCLEOTIDE SEQUENCE</scope>
    <source>
        <strain evidence="2">Bd21</strain>
    </source>
</reference>
<reference evidence="2 3" key="1">
    <citation type="journal article" date="2010" name="Nature">
        <title>Genome sequencing and analysis of the model grass Brachypodium distachyon.</title>
        <authorList>
            <consortium name="International Brachypodium Initiative"/>
        </authorList>
    </citation>
    <scope>NUCLEOTIDE SEQUENCE [LARGE SCALE GENOMIC DNA]</scope>
    <source>
        <strain evidence="2 3">Bd21</strain>
    </source>
</reference>
<dbReference type="HOGENOM" id="CLU_1588712_0_0_1"/>
<evidence type="ECO:0000256" key="1">
    <source>
        <dbReference type="SAM" id="MobiDB-lite"/>
    </source>
</evidence>
<dbReference type="EMBL" id="CM000880">
    <property type="protein sequence ID" value="KQK16800.1"/>
    <property type="molecule type" value="Genomic_DNA"/>
</dbReference>
<sequence>MSLVNRGYGLGGYEQKAYRQRRRRHGRCGVVGLYDDDEDFFNAGLLHHGSTEVWSQVRRGYGAHKAYYKPGRQQHNDDCSAMAAQNIGGYADALAMKAAQKLHGYGGGKKITLTHQNYRDEQQEECESDYGSSGEEESGDELLAHANTRGHPYGPVAQRKNHHMTGLL</sequence>
<proteinExistence type="predicted"/>
<name>I1GVH8_BRADI</name>
<accession>I1GVH8</accession>
<feature type="region of interest" description="Disordered" evidence="1">
    <location>
        <begin position="119"/>
        <end position="168"/>
    </location>
</feature>
<evidence type="ECO:0000313" key="2">
    <source>
        <dbReference type="EMBL" id="KQK16800.1"/>
    </source>
</evidence>
<gene>
    <name evidence="2" type="ORF">BRADI_1g30690v3</name>
</gene>
<feature type="compositionally biased region" description="Basic residues" evidence="1">
    <location>
        <begin position="159"/>
        <end position="168"/>
    </location>
</feature>
<organism evidence="3">
    <name type="scientific">Brachypodium distachyon</name>
    <name type="common">Purple false brome</name>
    <name type="synonym">Trachynia distachya</name>
    <dbReference type="NCBI Taxonomy" id="15368"/>
    <lineage>
        <taxon>Eukaryota</taxon>
        <taxon>Viridiplantae</taxon>
        <taxon>Streptophyta</taxon>
        <taxon>Embryophyta</taxon>
        <taxon>Tracheophyta</taxon>
        <taxon>Spermatophyta</taxon>
        <taxon>Magnoliopsida</taxon>
        <taxon>Liliopsida</taxon>
        <taxon>Poales</taxon>
        <taxon>Poaceae</taxon>
        <taxon>BOP clade</taxon>
        <taxon>Pooideae</taxon>
        <taxon>Stipodae</taxon>
        <taxon>Brachypodieae</taxon>
        <taxon>Brachypodium</taxon>
    </lineage>
</organism>
<dbReference type="InParanoid" id="I1GVH8"/>
<dbReference type="EnsemblPlants" id="KQK16800">
    <property type="protein sequence ID" value="KQK16800"/>
    <property type="gene ID" value="BRADI_1g30690v3"/>
</dbReference>
<protein>
    <submittedName>
        <fullName evidence="2 3">Uncharacterized protein</fullName>
    </submittedName>
</protein>
<feature type="compositionally biased region" description="Acidic residues" evidence="1">
    <location>
        <begin position="122"/>
        <end position="140"/>
    </location>
</feature>
<dbReference type="AlphaFoldDB" id="I1GVH8"/>
<keyword evidence="4" id="KW-1185">Reference proteome</keyword>